<dbReference type="Gene3D" id="3.90.780.10">
    <property type="entry name" value="5'-Nucleotidase, C-terminal domain"/>
    <property type="match status" value="1"/>
</dbReference>
<keyword evidence="2" id="KW-0378">Hydrolase</keyword>
<gene>
    <name evidence="5" type="ORF">GH266_21255</name>
</gene>
<evidence type="ECO:0000259" key="4">
    <source>
        <dbReference type="Pfam" id="PF02872"/>
    </source>
</evidence>
<dbReference type="EMBL" id="CP046908">
    <property type="protein sequence ID" value="QGZ36795.1"/>
    <property type="molecule type" value="Genomic_DNA"/>
</dbReference>
<name>A0A857CD71_9HYPH</name>
<dbReference type="SUPFAM" id="SSF56300">
    <property type="entry name" value="Metallo-dependent phosphatases"/>
    <property type="match status" value="1"/>
</dbReference>
<dbReference type="PROSITE" id="PS51318">
    <property type="entry name" value="TAT"/>
    <property type="match status" value="1"/>
</dbReference>
<feature type="domain" description="Calcineurin-like phosphoesterase" evidence="3">
    <location>
        <begin position="92"/>
        <end position="330"/>
    </location>
</feature>
<dbReference type="RefSeq" id="WP_158195615.1">
    <property type="nucleotide sequence ID" value="NZ_CP046908.1"/>
</dbReference>
<feature type="domain" description="5'-Nucleotidase C-terminal" evidence="4">
    <location>
        <begin position="440"/>
        <end position="601"/>
    </location>
</feature>
<organism evidence="5 6">
    <name type="scientific">Stappia indica</name>
    <dbReference type="NCBI Taxonomy" id="538381"/>
    <lineage>
        <taxon>Bacteria</taxon>
        <taxon>Pseudomonadati</taxon>
        <taxon>Pseudomonadota</taxon>
        <taxon>Alphaproteobacteria</taxon>
        <taxon>Hyphomicrobiales</taxon>
        <taxon>Stappiaceae</taxon>
        <taxon>Stappia</taxon>
    </lineage>
</organism>
<dbReference type="Proteomes" id="UP000435648">
    <property type="component" value="Chromosome"/>
</dbReference>
<accession>A0A857CD71</accession>
<dbReference type="SUPFAM" id="SSF55816">
    <property type="entry name" value="5'-nucleotidase (syn. UDP-sugar hydrolase), C-terminal domain"/>
    <property type="match status" value="1"/>
</dbReference>
<reference evidence="5 6" key="1">
    <citation type="submission" date="2019-12" db="EMBL/GenBank/DDBJ databases">
        <title>The genome of Stappia indica PHM037.</title>
        <authorList>
            <person name="Kacar D."/>
            <person name="Galan B."/>
            <person name="Canedo L."/>
            <person name="Rodriguez P."/>
            <person name="de la Calle F."/>
            <person name="Garcia J.L."/>
        </authorList>
    </citation>
    <scope>NUCLEOTIDE SEQUENCE [LARGE SCALE GENOMIC DNA]</scope>
    <source>
        <strain evidence="5 6">PHM037</strain>
    </source>
</reference>
<dbReference type="InterPro" id="IPR008334">
    <property type="entry name" value="5'-Nucleotdase_C"/>
</dbReference>
<evidence type="ECO:0000259" key="3">
    <source>
        <dbReference type="Pfam" id="PF00149"/>
    </source>
</evidence>
<dbReference type="InterPro" id="IPR004843">
    <property type="entry name" value="Calcineurin-like_PHP"/>
</dbReference>
<dbReference type="GO" id="GO:0016787">
    <property type="term" value="F:hydrolase activity"/>
    <property type="evidence" value="ECO:0007669"/>
    <property type="project" value="UniProtKB-KW"/>
</dbReference>
<sequence>MTSFTRRYFLSSAASLGALAALSPVLVRRADATPGAGELQMVAVTPNPAGAAERVFLLKGDPLAGPVTTIVAQDGAPVPERRLADGERHVLRLMHFNDMHNHMTDMHAKRGDTHRMAQMVKRVREARASAAANETVLLLSGGDDHTGSIFDELLGWTEADYVVDAGYRAASAAGVDIAVLGNHEFDRGAAQLRLGIERDAAFPVLSANVADSAHLARDRDYVPAAIIEANRLRVGVIGLTTNIDIRTGTKADPAMRVASPVEAATNLYRAVEAVSDVVVVLSHCGYGKGMHKSGKAGSLREIGEGDFAIAEAIGPLATKPVVLVGGHSHTELNTDGIDPNNMVSGVLLTQAKANGAFLGEIAMSIAAGEGRDKWFSNVSLHPVKKRDDTVAEGADGYAALEHEGDYDAGFEAEVMAPMIAALDDKLAEVIGAVAADAPVSTKETQATRYTGETALANFMNDTLVRQSATFPGGAVDFALFNATGLATGIAPGEPLSFRAWFDVMPYADQVEIATMTGAEIRDMLISNAKRLLRPDEVAATDLSTFVSRGLLHFSSGIRYKVELGATAADARAVDITLAGKPVEEVLDKSFRFAFNTYVMLGAFSEAWNGKPIGGGVAGGIATPDLRRLPFENTGLVYRNELIAAVRELGTVTRASGADLDGRLVVVG</sequence>
<feature type="chain" id="PRO_5033102611" evidence="2">
    <location>
        <begin position="21"/>
        <end position="667"/>
    </location>
</feature>
<keyword evidence="1 2" id="KW-0732">Signal</keyword>
<dbReference type="Gene3D" id="3.60.21.10">
    <property type="match status" value="1"/>
</dbReference>
<dbReference type="PANTHER" id="PTHR11575:SF24">
    <property type="entry name" value="5'-NUCLEOTIDASE"/>
    <property type="match status" value="1"/>
</dbReference>
<dbReference type="PRINTS" id="PR01607">
    <property type="entry name" value="APYRASEFAMLY"/>
</dbReference>
<evidence type="ECO:0000256" key="1">
    <source>
        <dbReference type="ARBA" id="ARBA00022729"/>
    </source>
</evidence>
<dbReference type="InterPro" id="IPR036907">
    <property type="entry name" value="5'-Nucleotdase_C_sf"/>
</dbReference>
<feature type="signal peptide" evidence="2">
    <location>
        <begin position="1"/>
        <end position="20"/>
    </location>
</feature>
<dbReference type="InterPro" id="IPR006179">
    <property type="entry name" value="5_nucleotidase/apyrase"/>
</dbReference>
<dbReference type="Pfam" id="PF00149">
    <property type="entry name" value="Metallophos"/>
    <property type="match status" value="1"/>
</dbReference>
<dbReference type="InterPro" id="IPR006311">
    <property type="entry name" value="TAT_signal"/>
</dbReference>
<dbReference type="PANTHER" id="PTHR11575">
    <property type="entry name" value="5'-NUCLEOTIDASE-RELATED"/>
    <property type="match status" value="1"/>
</dbReference>
<dbReference type="GO" id="GO:0000166">
    <property type="term" value="F:nucleotide binding"/>
    <property type="evidence" value="ECO:0007669"/>
    <property type="project" value="UniProtKB-KW"/>
</dbReference>
<dbReference type="AlphaFoldDB" id="A0A857CD71"/>
<dbReference type="OrthoDB" id="9803927at2"/>
<comment type="similarity">
    <text evidence="2">Belongs to the 5'-nucleotidase family.</text>
</comment>
<proteinExistence type="inferred from homology"/>
<evidence type="ECO:0000313" key="5">
    <source>
        <dbReference type="EMBL" id="QGZ36795.1"/>
    </source>
</evidence>
<evidence type="ECO:0000256" key="2">
    <source>
        <dbReference type="RuleBase" id="RU362119"/>
    </source>
</evidence>
<dbReference type="GO" id="GO:0009166">
    <property type="term" value="P:nucleotide catabolic process"/>
    <property type="evidence" value="ECO:0007669"/>
    <property type="project" value="InterPro"/>
</dbReference>
<dbReference type="KEGG" id="siw:GH266_21255"/>
<dbReference type="Pfam" id="PF02872">
    <property type="entry name" value="5_nucleotid_C"/>
    <property type="match status" value="1"/>
</dbReference>
<protein>
    <submittedName>
        <fullName evidence="5">Bifunctional metallophosphatase/5'-nucleotidase</fullName>
    </submittedName>
</protein>
<keyword evidence="2" id="KW-0547">Nucleotide-binding</keyword>
<evidence type="ECO:0000313" key="6">
    <source>
        <dbReference type="Proteomes" id="UP000435648"/>
    </source>
</evidence>
<dbReference type="InterPro" id="IPR029052">
    <property type="entry name" value="Metallo-depent_PP-like"/>
</dbReference>